<comment type="pathway">
    <text evidence="1">Alkaloid biosynthesis.</text>
</comment>
<dbReference type="AlphaFoldDB" id="A0A2J8A2V4"/>
<evidence type="ECO:0000313" key="5">
    <source>
        <dbReference type="EMBL" id="PNH06844.1"/>
    </source>
</evidence>
<keyword evidence="2" id="KW-0017">Alkaloid metabolism</keyword>
<feature type="non-terminal residue" evidence="5">
    <location>
        <position position="1"/>
    </location>
</feature>
<evidence type="ECO:0000313" key="6">
    <source>
        <dbReference type="Proteomes" id="UP000236333"/>
    </source>
</evidence>
<dbReference type="Gene3D" id="3.40.50.150">
    <property type="entry name" value="Vaccinia Virus protein VP39"/>
    <property type="match status" value="1"/>
</dbReference>
<evidence type="ECO:0000256" key="2">
    <source>
        <dbReference type="ARBA" id="ARBA00022589"/>
    </source>
</evidence>
<name>A0A2J8A2V4_9CHLO</name>
<evidence type="ECO:0000256" key="3">
    <source>
        <dbReference type="ARBA" id="ARBA00022679"/>
    </source>
</evidence>
<dbReference type="CDD" id="cd02440">
    <property type="entry name" value="AdoMet_MTases"/>
    <property type="match status" value="1"/>
</dbReference>
<dbReference type="EMBL" id="PGGS01000212">
    <property type="protein sequence ID" value="PNH06844.1"/>
    <property type="molecule type" value="Genomic_DNA"/>
</dbReference>
<dbReference type="InterPro" id="IPR029063">
    <property type="entry name" value="SAM-dependent_MTases_sf"/>
</dbReference>
<dbReference type="GO" id="GO:0008757">
    <property type="term" value="F:S-adenosylmethionine-dependent methyltransferase activity"/>
    <property type="evidence" value="ECO:0007669"/>
    <property type="project" value="InterPro"/>
</dbReference>
<feature type="domain" description="Methyltransferase type 11" evidence="4">
    <location>
        <begin position="1"/>
        <end position="132"/>
    </location>
</feature>
<dbReference type="InterPro" id="IPR013216">
    <property type="entry name" value="Methyltransf_11"/>
</dbReference>
<sequence>DLCCGEGSAAAYLAATEGWQVTGVEIVPAAAQAARALAEEYGTVVRVKLTAAAAESEAAAAGDAAPIRLSLSYTRVADLVRIATASVHCLPLPSCSYDVVFGQDPDGLAHADRLHAFREVFRVLRPGGLFYFWHHWIPGPGWPAALLAEYQADSITAAPRLSYQCYLEDLKASGLQLASASDCTALAMHHMRATAALMRAADDGTQPDAWLVRVLQYAERGGSMGIQVVAYKPME</sequence>
<evidence type="ECO:0000256" key="1">
    <source>
        <dbReference type="ARBA" id="ARBA00004913"/>
    </source>
</evidence>
<dbReference type="PANTHER" id="PTHR44068:SF11">
    <property type="entry name" value="GERANYL DIPHOSPHATE 2-C-METHYLTRANSFERASE"/>
    <property type="match status" value="1"/>
</dbReference>
<reference evidence="5 6" key="1">
    <citation type="journal article" date="2017" name="Mol. Biol. Evol.">
        <title>The 4-celled Tetrabaena socialis nuclear genome reveals the essential components for genetic control of cell number at the origin of multicellularity in the volvocine lineage.</title>
        <authorList>
            <person name="Featherston J."/>
            <person name="Arakaki Y."/>
            <person name="Hanschen E.R."/>
            <person name="Ferris P.J."/>
            <person name="Michod R.E."/>
            <person name="Olson B.J.S.C."/>
            <person name="Nozaki H."/>
            <person name="Durand P.M."/>
        </authorList>
    </citation>
    <scope>NUCLEOTIDE SEQUENCE [LARGE SCALE GENOMIC DNA]</scope>
    <source>
        <strain evidence="5 6">NIES-571</strain>
    </source>
</reference>
<keyword evidence="3" id="KW-0808">Transferase</keyword>
<dbReference type="GO" id="GO:0009820">
    <property type="term" value="P:alkaloid metabolic process"/>
    <property type="evidence" value="ECO:0007669"/>
    <property type="project" value="UniProtKB-KW"/>
</dbReference>
<comment type="caution">
    <text evidence="5">The sequence shown here is derived from an EMBL/GenBank/DDBJ whole genome shotgun (WGS) entry which is preliminary data.</text>
</comment>
<accession>A0A2J8A2V4</accession>
<proteinExistence type="predicted"/>
<keyword evidence="6" id="KW-1185">Reference proteome</keyword>
<dbReference type="Proteomes" id="UP000236333">
    <property type="component" value="Unassembled WGS sequence"/>
</dbReference>
<protein>
    <recommendedName>
        <fullName evidence="4">Methyltransferase type 11 domain-containing protein</fullName>
    </recommendedName>
</protein>
<gene>
    <name evidence="5" type="ORF">TSOC_006757</name>
</gene>
<dbReference type="OrthoDB" id="8300214at2759"/>
<organism evidence="5 6">
    <name type="scientific">Tetrabaena socialis</name>
    <dbReference type="NCBI Taxonomy" id="47790"/>
    <lineage>
        <taxon>Eukaryota</taxon>
        <taxon>Viridiplantae</taxon>
        <taxon>Chlorophyta</taxon>
        <taxon>core chlorophytes</taxon>
        <taxon>Chlorophyceae</taxon>
        <taxon>CS clade</taxon>
        <taxon>Chlamydomonadales</taxon>
        <taxon>Tetrabaenaceae</taxon>
        <taxon>Tetrabaena</taxon>
    </lineage>
</organism>
<dbReference type="Pfam" id="PF08241">
    <property type="entry name" value="Methyltransf_11"/>
    <property type="match status" value="1"/>
</dbReference>
<dbReference type="PANTHER" id="PTHR44068">
    <property type="entry name" value="ZGC:194242"/>
    <property type="match status" value="1"/>
</dbReference>
<dbReference type="InterPro" id="IPR050447">
    <property type="entry name" value="Erg6_SMT_methyltransf"/>
</dbReference>
<dbReference type="SUPFAM" id="SSF53335">
    <property type="entry name" value="S-adenosyl-L-methionine-dependent methyltransferases"/>
    <property type="match status" value="1"/>
</dbReference>
<evidence type="ECO:0000259" key="4">
    <source>
        <dbReference type="Pfam" id="PF08241"/>
    </source>
</evidence>